<dbReference type="OrthoDB" id="3067294at2759"/>
<evidence type="ECO:0000313" key="3">
    <source>
        <dbReference type="Proteomes" id="UP000724874"/>
    </source>
</evidence>
<dbReference type="Gene3D" id="2.60.120.260">
    <property type="entry name" value="Galactose-binding domain-like"/>
    <property type="match status" value="1"/>
</dbReference>
<accession>A0A9P5TNE4</accession>
<keyword evidence="1" id="KW-0812">Transmembrane</keyword>
<keyword evidence="1" id="KW-0472">Membrane</keyword>
<name>A0A9P5TNE4_GYMJU</name>
<dbReference type="AlphaFoldDB" id="A0A9P5TNE4"/>
<reference evidence="2" key="1">
    <citation type="submission" date="2020-11" db="EMBL/GenBank/DDBJ databases">
        <authorList>
            <consortium name="DOE Joint Genome Institute"/>
            <person name="Ahrendt S."/>
            <person name="Riley R."/>
            <person name="Andreopoulos W."/>
            <person name="LaButti K."/>
            <person name="Pangilinan J."/>
            <person name="Ruiz-duenas F.J."/>
            <person name="Barrasa J.M."/>
            <person name="Sanchez-Garcia M."/>
            <person name="Camarero S."/>
            <person name="Miyauchi S."/>
            <person name="Serrano A."/>
            <person name="Linde D."/>
            <person name="Babiker R."/>
            <person name="Drula E."/>
            <person name="Ayuso-Fernandez I."/>
            <person name="Pacheco R."/>
            <person name="Padilla G."/>
            <person name="Ferreira P."/>
            <person name="Barriuso J."/>
            <person name="Kellner H."/>
            <person name="Castanera R."/>
            <person name="Alfaro M."/>
            <person name="Ramirez L."/>
            <person name="Pisabarro A.G."/>
            <person name="Kuo A."/>
            <person name="Tritt A."/>
            <person name="Lipzen A."/>
            <person name="He G."/>
            <person name="Yan M."/>
            <person name="Ng V."/>
            <person name="Cullen D."/>
            <person name="Martin F."/>
            <person name="Rosso M.-N."/>
            <person name="Henrissat B."/>
            <person name="Hibbett D."/>
            <person name="Martinez A.T."/>
            <person name="Grigoriev I.V."/>
        </authorList>
    </citation>
    <scope>NUCLEOTIDE SEQUENCE</scope>
    <source>
        <strain evidence="2">AH 44721</strain>
    </source>
</reference>
<evidence type="ECO:0000313" key="2">
    <source>
        <dbReference type="EMBL" id="KAF8900744.1"/>
    </source>
</evidence>
<dbReference type="CDD" id="cd12087">
    <property type="entry name" value="TM_EGFR-like"/>
    <property type="match status" value="1"/>
</dbReference>
<keyword evidence="3" id="KW-1185">Reference proteome</keyword>
<keyword evidence="1" id="KW-1133">Transmembrane helix</keyword>
<protein>
    <submittedName>
        <fullName evidence="2">Uncharacterized protein</fullName>
    </submittedName>
</protein>
<evidence type="ECO:0000256" key="1">
    <source>
        <dbReference type="SAM" id="Phobius"/>
    </source>
</evidence>
<gene>
    <name evidence="2" type="ORF">CPB84DRAFT_1847193</name>
</gene>
<proteinExistence type="predicted"/>
<sequence length="344" mass="38074">MSSTTIDDHDLTHITYKGTWVQGGSIHDHDETVSSSTNVGDYFNVRFSGNSITVYGTIDSTSGGVLTNYSVDNATPQQIISQMGTGDTHNQQFWKSPTLAVGEHNLNVTMVKINNDFGPGEGTIWFDYFLVEDPTIRSDTGQQITHRKRTEAIAGGVLGGVFVFILIVLFCIFLQRRKEGKRTLPRLSPYSGPKMRSLQMQQEVFSFAALNIRSLRSDETMVEPFPIGSTHDRGSPIPHGLPSVSFDVRRKATSMDPRTRPNISVQNMNPSPPFVAPASGLETIRNAVGKRQVNDAVHERYVSQARNPLPMRSWRHTVSGMQEVNLEANGSVVNLELPPVYSPI</sequence>
<dbReference type="Proteomes" id="UP000724874">
    <property type="component" value="Unassembled WGS sequence"/>
</dbReference>
<comment type="caution">
    <text evidence="2">The sequence shown here is derived from an EMBL/GenBank/DDBJ whole genome shotgun (WGS) entry which is preliminary data.</text>
</comment>
<dbReference type="EMBL" id="JADNYJ010000046">
    <property type="protein sequence ID" value="KAF8900744.1"/>
    <property type="molecule type" value="Genomic_DNA"/>
</dbReference>
<feature type="transmembrane region" description="Helical" evidence="1">
    <location>
        <begin position="152"/>
        <end position="174"/>
    </location>
</feature>
<organism evidence="2 3">
    <name type="scientific">Gymnopilus junonius</name>
    <name type="common">Spectacular rustgill mushroom</name>
    <name type="synonym">Gymnopilus spectabilis subsp. junonius</name>
    <dbReference type="NCBI Taxonomy" id="109634"/>
    <lineage>
        <taxon>Eukaryota</taxon>
        <taxon>Fungi</taxon>
        <taxon>Dikarya</taxon>
        <taxon>Basidiomycota</taxon>
        <taxon>Agaricomycotina</taxon>
        <taxon>Agaricomycetes</taxon>
        <taxon>Agaricomycetidae</taxon>
        <taxon>Agaricales</taxon>
        <taxon>Agaricineae</taxon>
        <taxon>Hymenogastraceae</taxon>
        <taxon>Gymnopilus</taxon>
    </lineage>
</organism>